<dbReference type="RefSeq" id="WP_111528104.1">
    <property type="nucleotide sequence ID" value="NZ_JBHRSG010000004.1"/>
</dbReference>
<dbReference type="Gene3D" id="2.30.30.40">
    <property type="entry name" value="SH3 Domains"/>
    <property type="match status" value="1"/>
</dbReference>
<dbReference type="InterPro" id="IPR005534">
    <property type="entry name" value="Curli_assmbl/transp-comp_CsgG"/>
</dbReference>
<gene>
    <name evidence="2" type="ORF">DJ017_07365</name>
</gene>
<evidence type="ECO:0000313" key="2">
    <source>
        <dbReference type="EMBL" id="RAK54353.1"/>
    </source>
</evidence>
<dbReference type="GO" id="GO:0030288">
    <property type="term" value="C:outer membrane-bounded periplasmic space"/>
    <property type="evidence" value="ECO:0007669"/>
    <property type="project" value="InterPro"/>
</dbReference>
<reference evidence="3" key="1">
    <citation type="submission" date="2018-05" db="EMBL/GenBank/DDBJ databases">
        <authorList>
            <person name="Li X."/>
        </authorList>
    </citation>
    <scope>NUCLEOTIDE SEQUENCE [LARGE SCALE GENOMIC DNA]</scope>
    <source>
        <strain evidence="3">LX32</strain>
    </source>
</reference>
<dbReference type="OrthoDB" id="7201328at2"/>
<keyword evidence="1" id="KW-0732">Signal</keyword>
<dbReference type="AlphaFoldDB" id="A0A328AHG9"/>
<dbReference type="EMBL" id="QFYQ01000001">
    <property type="protein sequence ID" value="RAK54353.1"/>
    <property type="molecule type" value="Genomic_DNA"/>
</dbReference>
<keyword evidence="3" id="KW-1185">Reference proteome</keyword>
<comment type="caution">
    <text evidence="2">The sequence shown here is derived from an EMBL/GenBank/DDBJ whole genome shotgun (WGS) entry which is preliminary data.</text>
</comment>
<proteinExistence type="predicted"/>
<protein>
    <submittedName>
        <fullName evidence="2">Peptidoglycan-binding protein</fullName>
    </submittedName>
</protein>
<name>A0A328AHG9_9CAUL</name>
<feature type="signal peptide" evidence="1">
    <location>
        <begin position="1"/>
        <end position="25"/>
    </location>
</feature>
<evidence type="ECO:0000256" key="1">
    <source>
        <dbReference type="SAM" id="SignalP"/>
    </source>
</evidence>
<sequence>MRKFSATAVALGLAASLAAVSPAAAQYGMDKKPPKNAATPELPRCATPLGRAAVREPERDWWTPLGLSNPEALLKLFAARSNCLRIVDRNAGLAMRNQEAALGASGDLRRGSNIGKGQVAGADFFIVPDIANSNSNSGGSNLGAIAGGLIGGRVGGLVGGLRTKSSEAQALITLVDARTTEQLYVAEGVAKKTDVGFEVGGGGGGWGGFAAAAGGGYSNTEIGKVISAAYFNAFIDLVHYMQSGSAPTGEQASQAAGTQGYHVTQATTVRVTPSPKAKAVRTVAVGDLLFPTGQKNGIWWEVDDENGNRGWVTSTTISPR</sequence>
<evidence type="ECO:0000313" key="3">
    <source>
        <dbReference type="Proteomes" id="UP000249254"/>
    </source>
</evidence>
<dbReference type="Pfam" id="PF03783">
    <property type="entry name" value="CsgG"/>
    <property type="match status" value="1"/>
</dbReference>
<dbReference type="Proteomes" id="UP000249254">
    <property type="component" value="Unassembled WGS sequence"/>
</dbReference>
<feature type="chain" id="PRO_5016256753" evidence="1">
    <location>
        <begin position="26"/>
        <end position="320"/>
    </location>
</feature>
<organism evidence="2 3">
    <name type="scientific">Phenylobacterium soli</name>
    <dbReference type="NCBI Taxonomy" id="2170551"/>
    <lineage>
        <taxon>Bacteria</taxon>
        <taxon>Pseudomonadati</taxon>
        <taxon>Pseudomonadota</taxon>
        <taxon>Alphaproteobacteria</taxon>
        <taxon>Caulobacterales</taxon>
        <taxon>Caulobacteraceae</taxon>
        <taxon>Phenylobacterium</taxon>
    </lineage>
</organism>
<accession>A0A328AHG9</accession>